<keyword evidence="4" id="KW-1185">Reference proteome</keyword>
<accession>A0AAW1P145</accession>
<evidence type="ECO:0000313" key="3">
    <source>
        <dbReference type="EMBL" id="KAK9800238.1"/>
    </source>
</evidence>
<name>A0AAW1P145_9CHLO</name>
<keyword evidence="1" id="KW-0175">Coiled coil</keyword>
<protein>
    <submittedName>
        <fullName evidence="3">Uncharacterized protein</fullName>
    </submittedName>
</protein>
<dbReference type="AlphaFoldDB" id="A0AAW1P145"/>
<feature type="coiled-coil region" evidence="1">
    <location>
        <begin position="96"/>
        <end position="144"/>
    </location>
</feature>
<evidence type="ECO:0000313" key="4">
    <source>
        <dbReference type="Proteomes" id="UP001465755"/>
    </source>
</evidence>
<dbReference type="EMBL" id="JALJOQ010000084">
    <property type="protein sequence ID" value="KAK9800238.1"/>
    <property type="molecule type" value="Genomic_DNA"/>
</dbReference>
<comment type="caution">
    <text evidence="3">The sequence shown here is derived from an EMBL/GenBank/DDBJ whole genome shotgun (WGS) entry which is preliminary data.</text>
</comment>
<evidence type="ECO:0000256" key="2">
    <source>
        <dbReference type="SAM" id="MobiDB-lite"/>
    </source>
</evidence>
<gene>
    <name evidence="3" type="ORF">WJX73_004117</name>
</gene>
<organism evidence="3 4">
    <name type="scientific">Symbiochloris irregularis</name>
    <dbReference type="NCBI Taxonomy" id="706552"/>
    <lineage>
        <taxon>Eukaryota</taxon>
        <taxon>Viridiplantae</taxon>
        <taxon>Chlorophyta</taxon>
        <taxon>core chlorophytes</taxon>
        <taxon>Trebouxiophyceae</taxon>
        <taxon>Trebouxiales</taxon>
        <taxon>Trebouxiaceae</taxon>
        <taxon>Symbiochloris</taxon>
    </lineage>
</organism>
<dbReference type="Proteomes" id="UP001465755">
    <property type="component" value="Unassembled WGS sequence"/>
</dbReference>
<evidence type="ECO:0000256" key="1">
    <source>
        <dbReference type="SAM" id="Coils"/>
    </source>
</evidence>
<feature type="region of interest" description="Disordered" evidence="2">
    <location>
        <begin position="1"/>
        <end position="39"/>
    </location>
</feature>
<sequence>MSFTKAGNHSVRPGSPPRQPATLKSSSPRSATVAEREKQRQRRERIYYLLKEHAGEHAVEARQTPWLMQLINALDDMVQEQLTRSQLDQEDLMDSLNSSLAQASALEQKLETLQCHTAALEQQKAVAEAALAECREALDAAQAAAKDAGCSCSTLQEAVDVIAREDFQARRQLSLRTHALKENLAAAHRLLHEQRRLVCQQDSQLAVLQREIQEYTPPPPVSQTRCKHPLHKRMQGTDNGAAASVIGKAARPSTGKGAGAIANSAATVGLKSDPTLSKSIGSPAYVRTPIAPLF</sequence>
<reference evidence="3 4" key="1">
    <citation type="journal article" date="2024" name="Nat. Commun.">
        <title>Phylogenomics reveals the evolutionary origins of lichenization in chlorophyte algae.</title>
        <authorList>
            <person name="Puginier C."/>
            <person name="Libourel C."/>
            <person name="Otte J."/>
            <person name="Skaloud P."/>
            <person name="Haon M."/>
            <person name="Grisel S."/>
            <person name="Petersen M."/>
            <person name="Berrin J.G."/>
            <person name="Delaux P.M."/>
            <person name="Dal Grande F."/>
            <person name="Keller J."/>
        </authorList>
    </citation>
    <scope>NUCLEOTIDE SEQUENCE [LARGE SCALE GENOMIC DNA]</scope>
    <source>
        <strain evidence="3 4">SAG 2036</strain>
    </source>
</reference>
<proteinExistence type="predicted"/>